<evidence type="ECO:0000256" key="9">
    <source>
        <dbReference type="ARBA" id="ARBA00023237"/>
    </source>
</evidence>
<keyword evidence="6" id="KW-0406">Ion transport</keyword>
<keyword evidence="7" id="KW-0626">Porin</keyword>
<keyword evidence="3" id="KW-0813">Transport</keyword>
<accession>A0A0Q2Y2D3</accession>
<dbReference type="GO" id="GO:0046930">
    <property type="term" value="C:pore complex"/>
    <property type="evidence" value="ECO:0007669"/>
    <property type="project" value="UniProtKB-KW"/>
</dbReference>
<evidence type="ECO:0000256" key="11">
    <source>
        <dbReference type="SAM" id="SignalP"/>
    </source>
</evidence>
<dbReference type="AlphaFoldDB" id="A0A0Q2Y2D3"/>
<dbReference type="SUPFAM" id="SSF56925">
    <property type="entry name" value="OMPA-like"/>
    <property type="match status" value="1"/>
</dbReference>
<evidence type="ECO:0000256" key="4">
    <source>
        <dbReference type="ARBA" id="ARBA00022452"/>
    </source>
</evidence>
<dbReference type="GO" id="GO:0015288">
    <property type="term" value="F:porin activity"/>
    <property type="evidence" value="ECO:0007669"/>
    <property type="project" value="UniProtKB-KW"/>
</dbReference>
<protein>
    <recommendedName>
        <fullName evidence="12">OmpA-like domain-containing protein</fullName>
    </recommendedName>
</protein>
<dbReference type="Pfam" id="PF01389">
    <property type="entry name" value="OmpA_membrane"/>
    <property type="match status" value="1"/>
</dbReference>
<dbReference type="CDD" id="cd07185">
    <property type="entry name" value="OmpA_C-like"/>
    <property type="match status" value="1"/>
</dbReference>
<dbReference type="InterPro" id="IPR006664">
    <property type="entry name" value="OMP_bac"/>
</dbReference>
<feature type="chain" id="PRO_5006200119" description="OmpA-like domain-containing protein" evidence="11">
    <location>
        <begin position="20"/>
        <end position="326"/>
    </location>
</feature>
<evidence type="ECO:0000256" key="6">
    <source>
        <dbReference type="ARBA" id="ARBA00023065"/>
    </source>
</evidence>
<dbReference type="InterPro" id="IPR006665">
    <property type="entry name" value="OmpA-like"/>
</dbReference>
<comment type="caution">
    <text evidence="13">The sequence shown here is derived from an EMBL/GenBank/DDBJ whole genome shotgun (WGS) entry which is preliminary data.</text>
</comment>
<dbReference type="GO" id="GO:0009279">
    <property type="term" value="C:cell outer membrane"/>
    <property type="evidence" value="ECO:0007669"/>
    <property type="project" value="UniProtKB-SubCell"/>
</dbReference>
<dbReference type="Proteomes" id="UP000051221">
    <property type="component" value="Unassembled WGS sequence"/>
</dbReference>
<evidence type="ECO:0000256" key="2">
    <source>
        <dbReference type="ARBA" id="ARBA00005710"/>
    </source>
</evidence>
<dbReference type="PRINTS" id="PR01021">
    <property type="entry name" value="OMPADOMAIN"/>
</dbReference>
<organism evidence="13 14">
    <name type="scientific">Vibrio furnissii</name>
    <dbReference type="NCBI Taxonomy" id="29494"/>
    <lineage>
        <taxon>Bacteria</taxon>
        <taxon>Pseudomonadati</taxon>
        <taxon>Pseudomonadota</taxon>
        <taxon>Gammaproteobacteria</taxon>
        <taxon>Vibrionales</taxon>
        <taxon>Vibrionaceae</taxon>
        <taxon>Vibrio</taxon>
    </lineage>
</organism>
<dbReference type="FunCoup" id="A0A0Q2Y2D3">
    <property type="interactions" value="199"/>
</dbReference>
<feature type="signal peptide" evidence="11">
    <location>
        <begin position="1"/>
        <end position="19"/>
    </location>
</feature>
<dbReference type="InterPro" id="IPR000498">
    <property type="entry name" value="OmpA-like_TM_dom"/>
</dbReference>
<feature type="domain" description="OmpA-like" evidence="12">
    <location>
        <begin position="199"/>
        <end position="316"/>
    </location>
</feature>
<keyword evidence="11" id="KW-0732">Signal</keyword>
<dbReference type="InterPro" id="IPR050330">
    <property type="entry name" value="Bact_OuterMem_StrucFunc"/>
</dbReference>
<name>A0A0Q2Y2D3_VIBFU</name>
<dbReference type="InterPro" id="IPR011250">
    <property type="entry name" value="OMP/PagP_B-barrel"/>
</dbReference>
<sequence>MRQQHVLLSLLCVSVSSTAAPYYLGVKIGKSWLSEQCQSSEENCVTDNPAYGLFAGYHVNNTLALESSYEDLGTFTVKSLHSDTIRLLTLAPKLTFPIVDDYRWYAKAGMAYANTSGHSDGSWFAATGVEYDLRPQMTLRVEYSVATDVNDGTNRYTMNGAAVGIRYAFGASNEPRSLHDAVETTSFIAPAATQTTPPVSSERTTIYTYDALSFDSSSLNATQQQALRTLAEKLNQQPQAQVLIIGHTDSTGSDAYNTKLSTRRAQAAADVLMENQVAEHRIKVFGEGQTRPIDTNTTPAGRAHNRRVEVQINIAPKTSNKWHHKA</sequence>
<dbReference type="EMBL" id="LKHS01000005">
    <property type="protein sequence ID" value="KQH86876.1"/>
    <property type="molecule type" value="Genomic_DNA"/>
</dbReference>
<dbReference type="Gene3D" id="2.40.160.20">
    <property type="match status" value="1"/>
</dbReference>
<dbReference type="GO" id="GO:0006811">
    <property type="term" value="P:monoatomic ion transport"/>
    <property type="evidence" value="ECO:0007669"/>
    <property type="project" value="UniProtKB-KW"/>
</dbReference>
<dbReference type="Pfam" id="PF00691">
    <property type="entry name" value="OmpA"/>
    <property type="match status" value="1"/>
</dbReference>
<dbReference type="PROSITE" id="PS51123">
    <property type="entry name" value="OMPA_2"/>
    <property type="match status" value="1"/>
</dbReference>
<proteinExistence type="inferred from homology"/>
<reference evidence="13 14" key="1">
    <citation type="submission" date="2015-08" db="EMBL/GenBank/DDBJ databases">
        <title>Antibacterial properties of a collection of Vibrionaceae strains.</title>
        <authorList>
            <person name="Giubergia S."/>
        </authorList>
    </citation>
    <scope>NUCLEOTIDE SEQUENCE [LARGE SCALE GENOMIC DNA]</scope>
    <source>
        <strain evidence="13 14">S0821</strain>
    </source>
</reference>
<dbReference type="InterPro" id="IPR036737">
    <property type="entry name" value="OmpA-like_sf"/>
</dbReference>
<keyword evidence="8 10" id="KW-0472">Membrane</keyword>
<keyword evidence="14" id="KW-1185">Reference proteome</keyword>
<keyword evidence="9" id="KW-0998">Cell outer membrane</keyword>
<evidence type="ECO:0000313" key="13">
    <source>
        <dbReference type="EMBL" id="KQH86876.1"/>
    </source>
</evidence>
<dbReference type="SUPFAM" id="SSF103088">
    <property type="entry name" value="OmpA-like"/>
    <property type="match status" value="1"/>
</dbReference>
<dbReference type="PANTHER" id="PTHR30329:SF21">
    <property type="entry name" value="LIPOPROTEIN YIAD-RELATED"/>
    <property type="match status" value="1"/>
</dbReference>
<keyword evidence="5" id="KW-0812">Transmembrane</keyword>
<evidence type="ECO:0000256" key="3">
    <source>
        <dbReference type="ARBA" id="ARBA00022448"/>
    </source>
</evidence>
<evidence type="ECO:0000256" key="8">
    <source>
        <dbReference type="ARBA" id="ARBA00023136"/>
    </source>
</evidence>
<evidence type="ECO:0000313" key="14">
    <source>
        <dbReference type="Proteomes" id="UP000051221"/>
    </source>
</evidence>
<gene>
    <name evidence="13" type="ORF">AMR76_07290</name>
</gene>
<dbReference type="PANTHER" id="PTHR30329">
    <property type="entry name" value="STATOR ELEMENT OF FLAGELLAR MOTOR COMPLEX"/>
    <property type="match status" value="1"/>
</dbReference>
<comment type="similarity">
    <text evidence="2">Belongs to the outer membrane OOP (TC 1.B.6) superfamily. OmpA family.</text>
</comment>
<evidence type="ECO:0000256" key="7">
    <source>
        <dbReference type="ARBA" id="ARBA00023114"/>
    </source>
</evidence>
<comment type="subcellular location">
    <subcellularLocation>
        <location evidence="1">Cell outer membrane</location>
        <topology evidence="1">Multi-pass membrane protein</topology>
    </subcellularLocation>
</comment>
<dbReference type="Gene3D" id="3.30.1330.60">
    <property type="entry name" value="OmpA-like domain"/>
    <property type="match status" value="1"/>
</dbReference>
<dbReference type="InParanoid" id="A0A0Q2Y2D3"/>
<dbReference type="RefSeq" id="WP_055465762.1">
    <property type="nucleotide sequence ID" value="NZ_LKHS01000005.1"/>
</dbReference>
<keyword evidence="4" id="KW-1134">Transmembrane beta strand</keyword>
<evidence type="ECO:0000256" key="10">
    <source>
        <dbReference type="PROSITE-ProRule" id="PRU00473"/>
    </source>
</evidence>
<evidence type="ECO:0000259" key="12">
    <source>
        <dbReference type="PROSITE" id="PS51123"/>
    </source>
</evidence>
<evidence type="ECO:0000256" key="1">
    <source>
        <dbReference type="ARBA" id="ARBA00004571"/>
    </source>
</evidence>
<evidence type="ECO:0000256" key="5">
    <source>
        <dbReference type="ARBA" id="ARBA00022692"/>
    </source>
</evidence>